<evidence type="ECO:0000313" key="6">
    <source>
        <dbReference type="EMBL" id="ADG80668.1"/>
    </source>
</evidence>
<comment type="similarity">
    <text evidence="1">Belongs to the Bpa family.</text>
</comment>
<dbReference type="RefSeq" id="WP_013128657.1">
    <property type="nucleotide sequence ID" value="NC_014158.1"/>
</dbReference>
<dbReference type="GO" id="GO:0061136">
    <property type="term" value="P:regulation of proteasomal protein catabolic process"/>
    <property type="evidence" value="ECO:0007669"/>
    <property type="project" value="InterPro"/>
</dbReference>
<feature type="compositionally biased region" description="Low complexity" evidence="5">
    <location>
        <begin position="11"/>
        <end position="25"/>
    </location>
</feature>
<comment type="subunit">
    <text evidence="2">Forms a homooligomeric, either hexameric or heptameric, ring-like structure which stacks co-axially with the proteasomal alpha-rings.</text>
</comment>
<protein>
    <recommendedName>
        <fullName evidence="3">Bacterial proteasome activator</fullName>
    </recommendedName>
</protein>
<accession>D5UNH3</accession>
<dbReference type="AlphaFoldDB" id="D5UNH3"/>
<reference evidence="7" key="1">
    <citation type="submission" date="2010-03" db="EMBL/GenBank/DDBJ databases">
        <title>The complete chromosome of Tsukamurella paurometabola DSM 20162.</title>
        <authorList>
            <consortium name="US DOE Joint Genome Institute (JGI-PGF)"/>
            <person name="Lucas S."/>
            <person name="Copeland A."/>
            <person name="Lapidus A."/>
            <person name="Glavina del Rio T."/>
            <person name="Dalin E."/>
            <person name="Tice H."/>
            <person name="Bruce D."/>
            <person name="Goodwin L."/>
            <person name="Pitluck S."/>
            <person name="Kyrpides N."/>
            <person name="Mavromatis K."/>
            <person name="Ivanova N."/>
            <person name="Mikhailova N."/>
            <person name="Munk A.C."/>
            <person name="Brettin T."/>
            <person name="Detter J.C."/>
            <person name="Tapia R."/>
            <person name="Han C."/>
            <person name="Larimer F."/>
            <person name="Land M."/>
            <person name="Hauser L."/>
            <person name="Markowitz V."/>
            <person name="Cheng J.-F."/>
            <person name="Hugenholtz P."/>
            <person name="Woyke T."/>
            <person name="Wu D."/>
            <person name="Jando M."/>
            <person name="Brambilla E."/>
            <person name="Klenk H.-P."/>
            <person name="Eisen J.A."/>
        </authorList>
    </citation>
    <scope>NUCLEOTIDE SEQUENCE [LARGE SCALE GENOMIC DNA]</scope>
    <source>
        <strain evidence="7">ATCC 8368 / DSM 20162 / CCUG 35730 / CIP 100753 / JCM 10117 / KCTC 9821 / NBRC 16120 / NCIMB 702349 / NCTC 13040</strain>
    </source>
</reference>
<dbReference type="EMBL" id="CP001966">
    <property type="protein sequence ID" value="ADG80668.1"/>
    <property type="molecule type" value="Genomic_DNA"/>
</dbReference>
<reference evidence="6 7" key="2">
    <citation type="journal article" date="2011" name="Stand. Genomic Sci.">
        <title>Complete genome sequence of Tsukamurella paurometabola type strain (no. 33).</title>
        <authorList>
            <person name="Munk A.C."/>
            <person name="Lapidus A."/>
            <person name="Lucas S."/>
            <person name="Nolan M."/>
            <person name="Tice H."/>
            <person name="Cheng J.F."/>
            <person name="Del Rio T.G."/>
            <person name="Goodwin L."/>
            <person name="Pitluck S."/>
            <person name="Liolios K."/>
            <person name="Huntemann M."/>
            <person name="Ivanova N."/>
            <person name="Mavromatis K."/>
            <person name="Mikhailova N."/>
            <person name="Pati A."/>
            <person name="Chen A."/>
            <person name="Palaniappan K."/>
            <person name="Tapia R."/>
            <person name="Han C."/>
            <person name="Land M."/>
            <person name="Hauser L."/>
            <person name="Chang Y.J."/>
            <person name="Jeffries C.D."/>
            <person name="Brettin T."/>
            <person name="Yasawong M."/>
            <person name="Brambilla E.M."/>
            <person name="Rohde M."/>
            <person name="Sikorski J."/>
            <person name="Goker M."/>
            <person name="Detter J.C."/>
            <person name="Woyke T."/>
            <person name="Bristow J."/>
            <person name="Eisen J.A."/>
            <person name="Markowitz V."/>
            <person name="Hugenholtz P."/>
            <person name="Kyrpides N.C."/>
            <person name="Klenk H.P."/>
        </authorList>
    </citation>
    <scope>NUCLEOTIDE SEQUENCE [LARGE SCALE GENOMIC DNA]</scope>
    <source>
        <strain evidence="7">ATCC 8368 / DSM 20162 / CCUG 35730 / CIP 100753 / JCM 10117 / KCTC 9821 / NBRC 16120 / NCIMB 702349 / NCTC 13040</strain>
    </source>
</reference>
<dbReference type="KEGG" id="tpr:Tpau_4099"/>
<evidence type="ECO:0000256" key="2">
    <source>
        <dbReference type="ARBA" id="ARBA00011402"/>
    </source>
</evidence>
<dbReference type="Pfam" id="PF10759">
    <property type="entry name" value="BPA"/>
    <property type="match status" value="1"/>
</dbReference>
<evidence type="ECO:0000256" key="1">
    <source>
        <dbReference type="ARBA" id="ARBA00006639"/>
    </source>
</evidence>
<feature type="region of interest" description="Disordered" evidence="5">
    <location>
        <begin position="144"/>
        <end position="169"/>
    </location>
</feature>
<dbReference type="GO" id="GO:0000502">
    <property type="term" value="C:proteasome complex"/>
    <property type="evidence" value="ECO:0007669"/>
    <property type="project" value="UniProtKB-KW"/>
</dbReference>
<name>D5UNH3_TSUPD</name>
<evidence type="ECO:0000313" key="7">
    <source>
        <dbReference type="Proteomes" id="UP000001213"/>
    </source>
</evidence>
<keyword evidence="7" id="KW-1185">Reference proteome</keyword>
<dbReference type="InterPro" id="IPR019695">
    <property type="entry name" value="Proteasome_act"/>
</dbReference>
<organism evidence="6 7">
    <name type="scientific">Tsukamurella paurometabola (strain ATCC 8368 / DSM 20162 / CCUG 35730 / CIP 100753 / JCM 10117 / KCTC 9821 / NBRC 16120 / NCIMB 702349 / NCTC 13040)</name>
    <name type="common">Corynebacterium paurometabolum</name>
    <dbReference type="NCBI Taxonomy" id="521096"/>
    <lineage>
        <taxon>Bacteria</taxon>
        <taxon>Bacillati</taxon>
        <taxon>Actinomycetota</taxon>
        <taxon>Actinomycetes</taxon>
        <taxon>Mycobacteriales</taxon>
        <taxon>Tsukamurellaceae</taxon>
        <taxon>Tsukamurella</taxon>
    </lineage>
</organism>
<dbReference type="eggNOG" id="ENOG502ZPJ4">
    <property type="taxonomic scope" value="Bacteria"/>
</dbReference>
<evidence type="ECO:0000256" key="4">
    <source>
        <dbReference type="ARBA" id="ARBA00022942"/>
    </source>
</evidence>
<feature type="compositionally biased region" description="Polar residues" evidence="5">
    <location>
        <begin position="159"/>
        <end position="169"/>
    </location>
</feature>
<proteinExistence type="inferred from homology"/>
<dbReference type="STRING" id="521096.Tpau_4099"/>
<evidence type="ECO:0000256" key="3">
    <source>
        <dbReference type="ARBA" id="ARBA00014831"/>
    </source>
</evidence>
<sequence length="169" mass="18426">MSERNEVEIIPAENTTPAGAGTEAAGDAHDELSNMVEQPAKVMRIGTMIKQLLEEVRAAPLDDASRARLKEIHRTSIKELEDGLSDDLQAELERLALPFTDDSTPSDAELRIAQAQLVGWLEGLFHGIQTALFAQQMAARQQLEQMRQGALPPGMTPGPESQTGHGQYL</sequence>
<dbReference type="Proteomes" id="UP000001213">
    <property type="component" value="Chromosome"/>
</dbReference>
<feature type="region of interest" description="Disordered" evidence="5">
    <location>
        <begin position="1"/>
        <end position="25"/>
    </location>
</feature>
<dbReference type="HOGENOM" id="CLU_111456_0_0_11"/>
<keyword evidence="4" id="KW-0647">Proteasome</keyword>
<gene>
    <name evidence="6" type="ordered locus">Tpau_4099</name>
</gene>
<evidence type="ECO:0000256" key="5">
    <source>
        <dbReference type="SAM" id="MobiDB-lite"/>
    </source>
</evidence>